<dbReference type="PANTHER" id="PTHR11994">
    <property type="entry name" value="60S RIBOSOMAL PROTEIN L11-RELATED"/>
    <property type="match status" value="1"/>
</dbReference>
<dbReference type="InterPro" id="IPR020930">
    <property type="entry name" value="Ribosomal_uL5_bac-type"/>
</dbReference>
<dbReference type="InterPro" id="IPR031309">
    <property type="entry name" value="Ribosomal_uL5_C"/>
</dbReference>
<comment type="similarity">
    <text evidence="1 5 6">Belongs to the universal ribosomal protein uL5 family.</text>
</comment>
<comment type="caution">
    <text evidence="9">The sequence shown here is derived from an EMBL/GenBank/DDBJ whole genome shotgun (WGS) entry which is preliminary data.</text>
</comment>
<dbReference type="InterPro" id="IPR002132">
    <property type="entry name" value="Ribosomal_uL5"/>
</dbReference>
<evidence type="ECO:0000256" key="6">
    <source>
        <dbReference type="RuleBase" id="RU003930"/>
    </source>
</evidence>
<evidence type="ECO:0000256" key="1">
    <source>
        <dbReference type="ARBA" id="ARBA00008553"/>
    </source>
</evidence>
<dbReference type="NCBIfam" id="NF000585">
    <property type="entry name" value="PRK00010.1"/>
    <property type="match status" value="1"/>
</dbReference>
<dbReference type="EMBL" id="MGJO01000010">
    <property type="protein sequence ID" value="OGN09861.1"/>
    <property type="molecule type" value="Genomic_DNA"/>
</dbReference>
<name>A0A1F8F9K1_9BACT</name>
<dbReference type="GO" id="GO:0005840">
    <property type="term" value="C:ribosome"/>
    <property type="evidence" value="ECO:0007669"/>
    <property type="project" value="UniProtKB-KW"/>
</dbReference>
<feature type="domain" description="Large ribosomal subunit protein uL5 N-terminal" evidence="7">
    <location>
        <begin position="26"/>
        <end position="82"/>
    </location>
</feature>
<dbReference type="Pfam" id="PF00673">
    <property type="entry name" value="Ribosomal_L5_C"/>
    <property type="match status" value="1"/>
</dbReference>
<dbReference type="AlphaFoldDB" id="A0A1F8F9K1"/>
<evidence type="ECO:0000259" key="8">
    <source>
        <dbReference type="Pfam" id="PF00673"/>
    </source>
</evidence>
<evidence type="ECO:0000256" key="4">
    <source>
        <dbReference type="ARBA" id="ARBA00035245"/>
    </source>
</evidence>
<comment type="function">
    <text evidence="5">This is 1 of the proteins that bind and probably mediate the attachment of the 5S RNA into the large ribosomal subunit, where it forms part of the central protuberance. In the 70S ribosome it contacts protein S13 of the 30S subunit (bridge B1b), connecting the 2 subunits; this bridge is implicated in subunit movement. Contacts the P site tRNA; the 5S rRNA and some of its associated proteins might help stabilize positioning of ribosome-bound tRNAs.</text>
</comment>
<evidence type="ECO:0000256" key="2">
    <source>
        <dbReference type="ARBA" id="ARBA00022980"/>
    </source>
</evidence>
<keyword evidence="5" id="KW-0699">rRNA-binding</keyword>
<keyword evidence="2 5" id="KW-0689">Ribosomal protein</keyword>
<sequence>MSDSSLLQKYRKEIVPAMQKRFGIENVMAVPKIDKVVVNVGIGKMTKDDKFVEKVQRDLGLLSGQKPIFRKAKQSIAGFKSREGTNIGLVVTLRGKRMYDFIDRLIHIALPRSKDFRGLDPKNFDKMGNLSLGIKEHSIFPEIHYESLKDIFSMEITIVTTAKNREKGEELLKLMGFPFKKNS</sequence>
<dbReference type="GO" id="GO:0019843">
    <property type="term" value="F:rRNA binding"/>
    <property type="evidence" value="ECO:0007669"/>
    <property type="project" value="UniProtKB-UniRule"/>
</dbReference>
<dbReference type="GO" id="GO:0003735">
    <property type="term" value="F:structural constituent of ribosome"/>
    <property type="evidence" value="ECO:0007669"/>
    <property type="project" value="InterPro"/>
</dbReference>
<keyword evidence="5" id="KW-0820">tRNA-binding</keyword>
<comment type="subunit">
    <text evidence="5">Part of the 50S ribosomal subunit; part of the 5S rRNA/L5/L18/L25 subcomplex. Contacts the 5S rRNA and the P site tRNA. Forms a bridge to the 30S subunit in the 70S ribosome.</text>
</comment>
<dbReference type="GO" id="GO:0000049">
    <property type="term" value="F:tRNA binding"/>
    <property type="evidence" value="ECO:0007669"/>
    <property type="project" value="UniProtKB-UniRule"/>
</dbReference>
<feature type="domain" description="Large ribosomal subunit protein uL5 C-terminal" evidence="8">
    <location>
        <begin position="87"/>
        <end position="179"/>
    </location>
</feature>
<dbReference type="InterPro" id="IPR022803">
    <property type="entry name" value="Ribosomal_uL5_dom_sf"/>
</dbReference>
<evidence type="ECO:0000256" key="5">
    <source>
        <dbReference type="HAMAP-Rule" id="MF_01333"/>
    </source>
</evidence>
<accession>A0A1F8F9K1</accession>
<dbReference type="InterPro" id="IPR031310">
    <property type="entry name" value="Ribosomal_uL5_N"/>
</dbReference>
<dbReference type="Pfam" id="PF00281">
    <property type="entry name" value="Ribosomal_L5"/>
    <property type="match status" value="1"/>
</dbReference>
<reference evidence="9 10" key="1">
    <citation type="journal article" date="2016" name="Nat. Commun.">
        <title>Thousands of microbial genomes shed light on interconnected biogeochemical processes in an aquifer system.</title>
        <authorList>
            <person name="Anantharaman K."/>
            <person name="Brown C.T."/>
            <person name="Hug L.A."/>
            <person name="Sharon I."/>
            <person name="Castelle C.J."/>
            <person name="Probst A.J."/>
            <person name="Thomas B.C."/>
            <person name="Singh A."/>
            <person name="Wilkins M.J."/>
            <person name="Karaoz U."/>
            <person name="Brodie E.L."/>
            <person name="Williams K.H."/>
            <person name="Hubbard S.S."/>
            <person name="Banfield J.F."/>
        </authorList>
    </citation>
    <scope>NUCLEOTIDE SEQUENCE [LARGE SCALE GENOMIC DNA]</scope>
</reference>
<dbReference type="Proteomes" id="UP000178908">
    <property type="component" value="Unassembled WGS sequence"/>
</dbReference>
<proteinExistence type="inferred from homology"/>
<dbReference type="SUPFAM" id="SSF55282">
    <property type="entry name" value="RL5-like"/>
    <property type="match status" value="1"/>
</dbReference>
<dbReference type="Gene3D" id="3.30.1440.10">
    <property type="match status" value="1"/>
</dbReference>
<dbReference type="HAMAP" id="MF_01333_B">
    <property type="entry name" value="Ribosomal_uL5_B"/>
    <property type="match status" value="1"/>
</dbReference>
<keyword evidence="3 5" id="KW-0687">Ribonucleoprotein</keyword>
<evidence type="ECO:0000259" key="7">
    <source>
        <dbReference type="Pfam" id="PF00281"/>
    </source>
</evidence>
<dbReference type="GO" id="GO:0006412">
    <property type="term" value="P:translation"/>
    <property type="evidence" value="ECO:0007669"/>
    <property type="project" value="UniProtKB-UniRule"/>
</dbReference>
<dbReference type="FunFam" id="3.30.1440.10:FF:000001">
    <property type="entry name" value="50S ribosomal protein L5"/>
    <property type="match status" value="1"/>
</dbReference>
<keyword evidence="5" id="KW-0694">RNA-binding</keyword>
<evidence type="ECO:0000313" key="10">
    <source>
        <dbReference type="Proteomes" id="UP000178908"/>
    </source>
</evidence>
<protein>
    <recommendedName>
        <fullName evidence="4 5">Large ribosomal subunit protein uL5</fullName>
    </recommendedName>
</protein>
<evidence type="ECO:0000256" key="3">
    <source>
        <dbReference type="ARBA" id="ARBA00023274"/>
    </source>
</evidence>
<dbReference type="PIRSF" id="PIRSF002161">
    <property type="entry name" value="Ribosomal_L5"/>
    <property type="match status" value="1"/>
</dbReference>
<gene>
    <name evidence="5" type="primary">rplE</name>
    <name evidence="9" type="ORF">A3C61_00285</name>
</gene>
<evidence type="ECO:0000313" key="9">
    <source>
        <dbReference type="EMBL" id="OGN09861.1"/>
    </source>
</evidence>
<dbReference type="GO" id="GO:1990904">
    <property type="term" value="C:ribonucleoprotein complex"/>
    <property type="evidence" value="ECO:0007669"/>
    <property type="project" value="UniProtKB-KW"/>
</dbReference>
<organism evidence="9 10">
    <name type="scientific">Candidatus Yanofskybacteria bacterium RIFCSPHIGHO2_02_FULL_39_10</name>
    <dbReference type="NCBI Taxonomy" id="1802674"/>
    <lineage>
        <taxon>Bacteria</taxon>
        <taxon>Candidatus Yanofskyibacteriota</taxon>
    </lineage>
</organism>